<dbReference type="Gene3D" id="3.30.160.110">
    <property type="entry name" value="Siroheme synthase, domain 2"/>
    <property type="match status" value="1"/>
</dbReference>
<keyword evidence="9" id="KW-1185">Reference proteome</keyword>
<keyword evidence="4" id="KW-0520">NAD</keyword>
<evidence type="ECO:0000313" key="8">
    <source>
        <dbReference type="EMBL" id="SDF59210.1"/>
    </source>
</evidence>
<protein>
    <recommendedName>
        <fullName evidence="2">precorrin-2 dehydrogenase</fullName>
        <ecNumber evidence="2">1.3.1.76</ecNumber>
    </recommendedName>
</protein>
<name>A0A1G7MDF4_9EURY</name>
<dbReference type="SUPFAM" id="SSF51735">
    <property type="entry name" value="NAD(P)-binding Rossmann-fold domains"/>
    <property type="match status" value="1"/>
</dbReference>
<dbReference type="SUPFAM" id="SSF75615">
    <property type="entry name" value="Siroheme synthase middle domains-like"/>
    <property type="match status" value="1"/>
</dbReference>
<dbReference type="PANTHER" id="PTHR35330">
    <property type="entry name" value="SIROHEME BIOSYNTHESIS PROTEIN MET8"/>
    <property type="match status" value="1"/>
</dbReference>
<dbReference type="GO" id="GO:0043115">
    <property type="term" value="F:precorrin-2 dehydrogenase activity"/>
    <property type="evidence" value="ECO:0007669"/>
    <property type="project" value="UniProtKB-EC"/>
</dbReference>
<evidence type="ECO:0000256" key="4">
    <source>
        <dbReference type="ARBA" id="ARBA00023027"/>
    </source>
</evidence>
<evidence type="ECO:0000256" key="2">
    <source>
        <dbReference type="ARBA" id="ARBA00012400"/>
    </source>
</evidence>
<accession>A0A1G7MDF4</accession>
<evidence type="ECO:0000259" key="7">
    <source>
        <dbReference type="Pfam" id="PF14824"/>
    </source>
</evidence>
<dbReference type="GO" id="GO:0019354">
    <property type="term" value="P:siroheme biosynthetic process"/>
    <property type="evidence" value="ECO:0007669"/>
    <property type="project" value="UniProtKB-UniPathway"/>
</dbReference>
<dbReference type="NCBIfam" id="TIGR01470">
    <property type="entry name" value="cysG_Nterm"/>
    <property type="match status" value="1"/>
</dbReference>
<dbReference type="Pfam" id="PF14824">
    <property type="entry name" value="Sirohm_synth_M"/>
    <property type="match status" value="1"/>
</dbReference>
<dbReference type="STRING" id="660518.SAMN05216218_107209"/>
<dbReference type="OrthoDB" id="10510at2157"/>
<organism evidence="8 9">
    <name type="scientific">Halorientalis regularis</name>
    <dbReference type="NCBI Taxonomy" id="660518"/>
    <lineage>
        <taxon>Archaea</taxon>
        <taxon>Methanobacteriati</taxon>
        <taxon>Methanobacteriota</taxon>
        <taxon>Stenosarchaea group</taxon>
        <taxon>Halobacteria</taxon>
        <taxon>Halobacteriales</taxon>
        <taxon>Haloarculaceae</taxon>
        <taxon>Halorientalis</taxon>
    </lineage>
</organism>
<dbReference type="GO" id="GO:0004325">
    <property type="term" value="F:ferrochelatase activity"/>
    <property type="evidence" value="ECO:0007669"/>
    <property type="project" value="InterPro"/>
</dbReference>
<dbReference type="PANTHER" id="PTHR35330:SF1">
    <property type="entry name" value="SIROHEME BIOSYNTHESIS PROTEIN MET8"/>
    <property type="match status" value="1"/>
</dbReference>
<proteinExistence type="predicted"/>
<dbReference type="RefSeq" id="WP_092691923.1">
    <property type="nucleotide sequence ID" value="NZ_FNBK01000007.1"/>
</dbReference>
<evidence type="ECO:0000313" key="9">
    <source>
        <dbReference type="Proteomes" id="UP000199076"/>
    </source>
</evidence>
<dbReference type="Pfam" id="PF13241">
    <property type="entry name" value="NAD_binding_7"/>
    <property type="match status" value="1"/>
</dbReference>
<sequence>MIPLLHDFTGATVLVFGGGSVGARKARRFAREADVVVVSPTFADADFGGAERVRAAPDIDAVEEWIDGTDPALVVAATDDGDLNAAIEHAARDAGALVNRTDEHGERDPESVVVPATVRDGPVTVAISTGGTSPALSRYLRQRIEDDIDGAGEMARLTGELRAELQADEVDPERRRDAIRAVVRSGRVWKHLDSGRTKSRQAAEDVIADVTGDLQ</sequence>
<dbReference type="InterPro" id="IPR028281">
    <property type="entry name" value="Sirohaem_synthase_central"/>
</dbReference>
<gene>
    <name evidence="8" type="ORF">SAMN05216218_107209</name>
</gene>
<keyword evidence="5" id="KW-0627">Porphyrin biosynthesis</keyword>
<dbReference type="AlphaFoldDB" id="A0A1G7MDF4"/>
<evidence type="ECO:0000256" key="1">
    <source>
        <dbReference type="ARBA" id="ARBA00005010"/>
    </source>
</evidence>
<dbReference type="InterPro" id="IPR028161">
    <property type="entry name" value="Met8-like"/>
</dbReference>
<dbReference type="InterPro" id="IPR036291">
    <property type="entry name" value="NAD(P)-bd_dom_sf"/>
</dbReference>
<dbReference type="EC" id="1.3.1.76" evidence="2"/>
<dbReference type="EMBL" id="FNBK01000007">
    <property type="protein sequence ID" value="SDF59210.1"/>
    <property type="molecule type" value="Genomic_DNA"/>
</dbReference>
<feature type="domain" description="Siroheme synthase central" evidence="7">
    <location>
        <begin position="120"/>
        <end position="146"/>
    </location>
</feature>
<comment type="catalytic activity">
    <reaction evidence="6">
        <text>precorrin-2 + NAD(+) = sirohydrochlorin + NADH + 2 H(+)</text>
        <dbReference type="Rhea" id="RHEA:15613"/>
        <dbReference type="ChEBI" id="CHEBI:15378"/>
        <dbReference type="ChEBI" id="CHEBI:57540"/>
        <dbReference type="ChEBI" id="CHEBI:57945"/>
        <dbReference type="ChEBI" id="CHEBI:58351"/>
        <dbReference type="ChEBI" id="CHEBI:58827"/>
        <dbReference type="EC" id="1.3.1.76"/>
    </reaction>
</comment>
<dbReference type="Gene3D" id="3.40.50.720">
    <property type="entry name" value="NAD(P)-binding Rossmann-like Domain"/>
    <property type="match status" value="1"/>
</dbReference>
<evidence type="ECO:0000256" key="3">
    <source>
        <dbReference type="ARBA" id="ARBA00023002"/>
    </source>
</evidence>
<comment type="pathway">
    <text evidence="1">Porphyrin-containing compound metabolism; siroheme biosynthesis; sirohydrochlorin from precorrin-2: step 1/1.</text>
</comment>
<evidence type="ECO:0000256" key="5">
    <source>
        <dbReference type="ARBA" id="ARBA00023244"/>
    </source>
</evidence>
<dbReference type="InterPro" id="IPR006367">
    <property type="entry name" value="Sirohaem_synthase_N"/>
</dbReference>
<keyword evidence="3" id="KW-0560">Oxidoreductase</keyword>
<dbReference type="Proteomes" id="UP000199076">
    <property type="component" value="Unassembled WGS sequence"/>
</dbReference>
<dbReference type="UniPathway" id="UPA00262">
    <property type="reaction ID" value="UER00222"/>
</dbReference>
<reference evidence="9" key="1">
    <citation type="submission" date="2016-10" db="EMBL/GenBank/DDBJ databases">
        <authorList>
            <person name="Varghese N."/>
            <person name="Submissions S."/>
        </authorList>
    </citation>
    <scope>NUCLEOTIDE SEQUENCE [LARGE SCALE GENOMIC DNA]</scope>
    <source>
        <strain evidence="9">IBRC-M 10760</strain>
    </source>
</reference>
<evidence type="ECO:0000256" key="6">
    <source>
        <dbReference type="ARBA" id="ARBA00047561"/>
    </source>
</evidence>